<gene>
    <name evidence="2" type="primary">LOC114334403</name>
</gene>
<evidence type="ECO:0000313" key="2">
    <source>
        <dbReference type="RefSeq" id="XP_028140241.1"/>
    </source>
</evidence>
<feature type="region of interest" description="Disordered" evidence="1">
    <location>
        <begin position="118"/>
        <end position="141"/>
    </location>
</feature>
<name>A0A6P7FV61_DIAVI</name>
<dbReference type="AlphaFoldDB" id="A0A6P7FV61"/>
<feature type="compositionally biased region" description="Polar residues" evidence="1">
    <location>
        <begin position="130"/>
        <end position="141"/>
    </location>
</feature>
<dbReference type="RefSeq" id="XP_028140241.1">
    <property type="nucleotide sequence ID" value="XM_028284440.1"/>
</dbReference>
<organism evidence="2">
    <name type="scientific">Diabrotica virgifera virgifera</name>
    <name type="common">western corn rootworm</name>
    <dbReference type="NCBI Taxonomy" id="50390"/>
    <lineage>
        <taxon>Eukaryota</taxon>
        <taxon>Metazoa</taxon>
        <taxon>Ecdysozoa</taxon>
        <taxon>Arthropoda</taxon>
        <taxon>Hexapoda</taxon>
        <taxon>Insecta</taxon>
        <taxon>Pterygota</taxon>
        <taxon>Neoptera</taxon>
        <taxon>Endopterygota</taxon>
        <taxon>Coleoptera</taxon>
        <taxon>Polyphaga</taxon>
        <taxon>Cucujiformia</taxon>
        <taxon>Chrysomeloidea</taxon>
        <taxon>Chrysomelidae</taxon>
        <taxon>Galerucinae</taxon>
        <taxon>Diabroticina</taxon>
        <taxon>Diabroticites</taxon>
        <taxon>Diabrotica</taxon>
    </lineage>
</organism>
<protein>
    <submittedName>
        <fullName evidence="2">Uncharacterized protein LOC114334403</fullName>
    </submittedName>
</protein>
<reference evidence="2" key="1">
    <citation type="submission" date="2025-08" db="UniProtKB">
        <authorList>
            <consortium name="RefSeq"/>
        </authorList>
    </citation>
    <scope>IDENTIFICATION</scope>
    <source>
        <tissue evidence="2">Whole insect</tissue>
    </source>
</reference>
<sequence>MSPITVQNVLPNNASTSDIKSVVRECFNEEFRNVVSDLKNDIKYQASHTTYQLRSMLLDVQMAMVKEFIKVENFNNRLRDDMLPNSNYEANLVEENDRLRKRIDFLEEQLKNLSDSKETGECLKIPNPPNTRYENSRLSQK</sequence>
<accession>A0A6P7FV61</accession>
<proteinExistence type="predicted"/>
<dbReference type="InParanoid" id="A0A6P7FV61"/>
<evidence type="ECO:0000256" key="1">
    <source>
        <dbReference type="SAM" id="MobiDB-lite"/>
    </source>
</evidence>